<accession>A0A0V1GBK4</accession>
<keyword evidence="3" id="KW-1185">Reference proteome</keyword>
<evidence type="ECO:0000313" key="3">
    <source>
        <dbReference type="Proteomes" id="UP000055024"/>
    </source>
</evidence>
<dbReference type="EMBL" id="JYDP01003558">
    <property type="protein sequence ID" value="KRY95655.1"/>
    <property type="molecule type" value="Genomic_DNA"/>
</dbReference>
<evidence type="ECO:0000256" key="1">
    <source>
        <dbReference type="SAM" id="MobiDB-lite"/>
    </source>
</evidence>
<evidence type="ECO:0000313" key="2">
    <source>
        <dbReference type="EMBL" id="KRY95655.1"/>
    </source>
</evidence>
<reference evidence="2 3" key="1">
    <citation type="submission" date="2015-01" db="EMBL/GenBank/DDBJ databases">
        <title>Evolution of Trichinella species and genotypes.</title>
        <authorList>
            <person name="Korhonen P.K."/>
            <person name="Edoardo P."/>
            <person name="Giuseppe L.R."/>
            <person name="Gasser R.B."/>
        </authorList>
    </citation>
    <scope>NUCLEOTIDE SEQUENCE [LARGE SCALE GENOMIC DNA]</scope>
    <source>
        <strain evidence="2">ISS1029</strain>
    </source>
</reference>
<sequence>MAALHPSIKQACIIKELYKATLHRARSLHIENGNLNNAPAMNFLHTESGDSSMAKTTMVDPNKKCRN</sequence>
<protein>
    <submittedName>
        <fullName evidence="2">Uncharacterized protein</fullName>
    </submittedName>
</protein>
<name>A0A0V1GBK4_9BILA</name>
<feature type="non-terminal residue" evidence="2">
    <location>
        <position position="67"/>
    </location>
</feature>
<gene>
    <name evidence="2" type="ORF">T11_2180</name>
</gene>
<organism evidence="2 3">
    <name type="scientific">Trichinella zimbabwensis</name>
    <dbReference type="NCBI Taxonomy" id="268475"/>
    <lineage>
        <taxon>Eukaryota</taxon>
        <taxon>Metazoa</taxon>
        <taxon>Ecdysozoa</taxon>
        <taxon>Nematoda</taxon>
        <taxon>Enoplea</taxon>
        <taxon>Dorylaimia</taxon>
        <taxon>Trichinellida</taxon>
        <taxon>Trichinellidae</taxon>
        <taxon>Trichinella</taxon>
    </lineage>
</organism>
<feature type="region of interest" description="Disordered" evidence="1">
    <location>
        <begin position="46"/>
        <end position="67"/>
    </location>
</feature>
<dbReference type="Proteomes" id="UP000055024">
    <property type="component" value="Unassembled WGS sequence"/>
</dbReference>
<proteinExistence type="predicted"/>
<dbReference type="AlphaFoldDB" id="A0A0V1GBK4"/>
<comment type="caution">
    <text evidence="2">The sequence shown here is derived from an EMBL/GenBank/DDBJ whole genome shotgun (WGS) entry which is preliminary data.</text>
</comment>